<evidence type="ECO:0000256" key="2">
    <source>
        <dbReference type="SAM" id="SignalP"/>
    </source>
</evidence>
<feature type="signal peptide" evidence="2">
    <location>
        <begin position="1"/>
        <end position="20"/>
    </location>
</feature>
<evidence type="ECO:0000256" key="1">
    <source>
        <dbReference type="SAM" id="Phobius"/>
    </source>
</evidence>
<proteinExistence type="predicted"/>
<feature type="chain" id="PRO_5012835717" description="Oxygen tolerance" evidence="2">
    <location>
        <begin position="21"/>
        <end position="391"/>
    </location>
</feature>
<dbReference type="InterPro" id="IPR025738">
    <property type="entry name" value="BatD"/>
</dbReference>
<evidence type="ECO:0000313" key="3">
    <source>
        <dbReference type="EMBL" id="SON54572.1"/>
    </source>
</evidence>
<keyword evidence="4" id="KW-1185">Reference proteome</keyword>
<gene>
    <name evidence="3" type="ORF">HDIA_1031</name>
</gene>
<dbReference type="PANTHER" id="PTHR40940">
    <property type="entry name" value="PROTEIN BATD-RELATED"/>
    <property type="match status" value="1"/>
</dbReference>
<keyword evidence="1" id="KW-1133">Transmembrane helix</keyword>
<dbReference type="OrthoDB" id="7688940at2"/>
<dbReference type="Proteomes" id="UP000223606">
    <property type="component" value="Chromosome 1"/>
</dbReference>
<name>A0A2C9D2N7_9HYPH</name>
<dbReference type="RefSeq" id="WP_099555006.1">
    <property type="nucleotide sequence ID" value="NZ_LT960614.1"/>
</dbReference>
<keyword evidence="1" id="KW-0472">Membrane</keyword>
<dbReference type="KEGG" id="hdi:HDIA_1031"/>
<reference evidence="4" key="1">
    <citation type="submission" date="2017-09" db="EMBL/GenBank/DDBJ databases">
        <title>Genome sequence of Nannocystis excedens DSM 71.</title>
        <authorList>
            <person name="Blom J."/>
        </authorList>
    </citation>
    <scope>NUCLEOTIDE SEQUENCE [LARGE SCALE GENOMIC DNA]</scope>
    <source>
        <strain evidence="4">type strain: E19</strain>
    </source>
</reference>
<accession>A0A2C9D2N7</accession>
<protein>
    <recommendedName>
        <fullName evidence="5">Oxygen tolerance</fullName>
    </recommendedName>
</protein>
<dbReference type="AlphaFoldDB" id="A0A2C9D2N7"/>
<evidence type="ECO:0000313" key="4">
    <source>
        <dbReference type="Proteomes" id="UP000223606"/>
    </source>
</evidence>
<evidence type="ECO:0008006" key="5">
    <source>
        <dbReference type="Google" id="ProtNLM"/>
    </source>
</evidence>
<organism evidence="3 4">
    <name type="scientific">Hartmannibacter diazotrophicus</name>
    <dbReference type="NCBI Taxonomy" id="1482074"/>
    <lineage>
        <taxon>Bacteria</taxon>
        <taxon>Pseudomonadati</taxon>
        <taxon>Pseudomonadota</taxon>
        <taxon>Alphaproteobacteria</taxon>
        <taxon>Hyphomicrobiales</taxon>
        <taxon>Pleomorphomonadaceae</taxon>
        <taxon>Hartmannibacter</taxon>
    </lineage>
</organism>
<dbReference type="PANTHER" id="PTHR40940:SF1">
    <property type="entry name" value="PROTEIN BATD"/>
    <property type="match status" value="1"/>
</dbReference>
<dbReference type="EMBL" id="LT960614">
    <property type="protein sequence ID" value="SON54572.1"/>
    <property type="molecule type" value="Genomic_DNA"/>
</dbReference>
<keyword evidence="2" id="KW-0732">Signal</keyword>
<keyword evidence="1" id="KW-0812">Transmembrane</keyword>
<feature type="transmembrane region" description="Helical" evidence="1">
    <location>
        <begin position="281"/>
        <end position="302"/>
    </location>
</feature>
<sequence length="391" mass="43323">MVRWLATVLFLISLCGSAFADGRDRLEVTVDKPNPLPGEMILVTVRGEYVEGIGREHLEMPAFPGFNWIQLERDKWTSEGTGASLRKVFERRLAFFAKSDGTLVIPSFLHHVTVVTSDNKWVETETQSAPVTITVKPQPKVDGRWMPASSVELTDDWSRNPEALIDGDNVRRTITLKVLGADPERLPPAPVIREPWLISFTEPEQREIVPTPNGPLATLTWSWKLRPITGEVGTLPAVDFAWFDTATGTSRNAALGPRRIAVAGFGTNAAGVWPSRFASPYGLLFAAAAGLILPLGILFFTLRPLSQGERMALKRAVLRRLPSRDRLALRMALGRGDLASARRAALSWFQRQNLDRAEQARRLSDLDAVLFGHEAAAPAPDRARLRRQLLS</sequence>